<gene>
    <name evidence="2" type="ORF">LLUT_LOCUS21086</name>
</gene>
<evidence type="ECO:0000313" key="3">
    <source>
        <dbReference type="Proteomes" id="UP001497480"/>
    </source>
</evidence>
<dbReference type="Gene3D" id="1.10.357.30">
    <property type="entry name" value="Exocyst complex subunit Sec15 C-terminal domain, N-terminal subdomain"/>
    <property type="match status" value="1"/>
</dbReference>
<name>A0AAV1XE44_LUPLU</name>
<dbReference type="InterPro" id="IPR042045">
    <property type="entry name" value="EXOC6/Sec15_C_dom1"/>
</dbReference>
<protein>
    <recommendedName>
        <fullName evidence="1">Exocyst complex subunit EXOC6/Sec15 C-terminal domain-containing protein</fullName>
    </recommendedName>
</protein>
<evidence type="ECO:0000259" key="1">
    <source>
        <dbReference type="Pfam" id="PF04091"/>
    </source>
</evidence>
<proteinExistence type="predicted"/>
<dbReference type="AlphaFoldDB" id="A0AAV1XE44"/>
<dbReference type="PANTHER" id="PTHR12702:SF1">
    <property type="entry name" value="EXOCYST COMPLEX COMPONENT SEC15B"/>
    <property type="match status" value="1"/>
</dbReference>
<keyword evidence="3" id="KW-1185">Reference proteome</keyword>
<dbReference type="EMBL" id="CAXHTB010000014">
    <property type="protein sequence ID" value="CAL0320026.1"/>
    <property type="molecule type" value="Genomic_DNA"/>
</dbReference>
<dbReference type="GO" id="GO:0016020">
    <property type="term" value="C:membrane"/>
    <property type="evidence" value="ECO:0007669"/>
    <property type="project" value="TreeGrafter"/>
</dbReference>
<accession>A0AAV1XE44</accession>
<comment type="caution">
    <text evidence="2">The sequence shown here is derived from an EMBL/GenBank/DDBJ whole genome shotgun (WGS) entry which is preliminary data.</text>
</comment>
<dbReference type="GO" id="GO:0000145">
    <property type="term" value="C:exocyst"/>
    <property type="evidence" value="ECO:0007669"/>
    <property type="project" value="TreeGrafter"/>
</dbReference>
<dbReference type="GO" id="GO:0090522">
    <property type="term" value="P:vesicle tethering involved in exocytosis"/>
    <property type="evidence" value="ECO:0007669"/>
    <property type="project" value="InterPro"/>
</dbReference>
<sequence>MNRVRESGYARKLRMWLEITTNNLEGRACFSSLKFYEVVKKYLDKLLNEDLDEASLQLINTSVHGVNQAMQVAANMTVLERACDFFFCHVAKLSGVPLRMVERSRKQFPLRKARDVVEGMLSRLLKVKVDGFMTLVENVNWMTD</sequence>
<dbReference type="GO" id="GO:0006886">
    <property type="term" value="P:intracellular protein transport"/>
    <property type="evidence" value="ECO:0007669"/>
    <property type="project" value="InterPro"/>
</dbReference>
<evidence type="ECO:0000313" key="2">
    <source>
        <dbReference type="EMBL" id="CAL0320026.1"/>
    </source>
</evidence>
<dbReference type="Proteomes" id="UP001497480">
    <property type="component" value="Unassembled WGS sequence"/>
</dbReference>
<dbReference type="Pfam" id="PF04091">
    <property type="entry name" value="Sec15_C"/>
    <property type="match status" value="1"/>
</dbReference>
<dbReference type="PANTHER" id="PTHR12702">
    <property type="entry name" value="SEC15"/>
    <property type="match status" value="1"/>
</dbReference>
<feature type="domain" description="Exocyst complex subunit EXOC6/Sec15 C-terminal" evidence="1">
    <location>
        <begin position="33"/>
        <end position="143"/>
    </location>
</feature>
<dbReference type="InterPro" id="IPR046361">
    <property type="entry name" value="EXOC6/Sec15_C"/>
</dbReference>
<organism evidence="2 3">
    <name type="scientific">Lupinus luteus</name>
    <name type="common">European yellow lupine</name>
    <dbReference type="NCBI Taxonomy" id="3873"/>
    <lineage>
        <taxon>Eukaryota</taxon>
        <taxon>Viridiplantae</taxon>
        <taxon>Streptophyta</taxon>
        <taxon>Embryophyta</taxon>
        <taxon>Tracheophyta</taxon>
        <taxon>Spermatophyta</taxon>
        <taxon>Magnoliopsida</taxon>
        <taxon>eudicotyledons</taxon>
        <taxon>Gunneridae</taxon>
        <taxon>Pentapetalae</taxon>
        <taxon>rosids</taxon>
        <taxon>fabids</taxon>
        <taxon>Fabales</taxon>
        <taxon>Fabaceae</taxon>
        <taxon>Papilionoideae</taxon>
        <taxon>50 kb inversion clade</taxon>
        <taxon>genistoids sensu lato</taxon>
        <taxon>core genistoids</taxon>
        <taxon>Genisteae</taxon>
        <taxon>Lupinus</taxon>
    </lineage>
</organism>
<reference evidence="2 3" key="1">
    <citation type="submission" date="2024-03" db="EMBL/GenBank/DDBJ databases">
        <authorList>
            <person name="Martinez-Hernandez J."/>
        </authorList>
    </citation>
    <scope>NUCLEOTIDE SEQUENCE [LARGE SCALE GENOMIC DNA]</scope>
</reference>
<dbReference type="InterPro" id="IPR007225">
    <property type="entry name" value="EXOC6/Sec15"/>
</dbReference>
<dbReference type="GO" id="GO:0006893">
    <property type="term" value="P:Golgi to plasma membrane transport"/>
    <property type="evidence" value="ECO:0007669"/>
    <property type="project" value="TreeGrafter"/>
</dbReference>